<protein>
    <submittedName>
        <fullName evidence="1">Uncharacterized protein</fullName>
    </submittedName>
</protein>
<proteinExistence type="predicted"/>
<dbReference type="Proteomes" id="UP001211907">
    <property type="component" value="Unassembled WGS sequence"/>
</dbReference>
<evidence type="ECO:0000313" key="2">
    <source>
        <dbReference type="Proteomes" id="UP001211907"/>
    </source>
</evidence>
<accession>A0AAD5XFS5</accession>
<dbReference type="AlphaFoldDB" id="A0AAD5XFS5"/>
<name>A0AAD5XFS5_9FUNG</name>
<sequence length="75" mass="8874">LSYIHYSFLLLLELVSTLPLMRLRLKRLSILLTKWPKLSKTKLPLRPVLPPLKKESSKKLLKPWKKTPMSKRLLL</sequence>
<comment type="caution">
    <text evidence="1">The sequence shown here is derived from an EMBL/GenBank/DDBJ whole genome shotgun (WGS) entry which is preliminary data.</text>
</comment>
<organism evidence="1 2">
    <name type="scientific">Physocladia obscura</name>
    <dbReference type="NCBI Taxonomy" id="109957"/>
    <lineage>
        <taxon>Eukaryota</taxon>
        <taxon>Fungi</taxon>
        <taxon>Fungi incertae sedis</taxon>
        <taxon>Chytridiomycota</taxon>
        <taxon>Chytridiomycota incertae sedis</taxon>
        <taxon>Chytridiomycetes</taxon>
        <taxon>Chytridiales</taxon>
        <taxon>Chytriomycetaceae</taxon>
        <taxon>Physocladia</taxon>
    </lineage>
</organism>
<evidence type="ECO:0000313" key="1">
    <source>
        <dbReference type="EMBL" id="KAJ3120925.1"/>
    </source>
</evidence>
<dbReference type="EMBL" id="JADGJH010000924">
    <property type="protein sequence ID" value="KAJ3120925.1"/>
    <property type="molecule type" value="Genomic_DNA"/>
</dbReference>
<feature type="non-terminal residue" evidence="1">
    <location>
        <position position="1"/>
    </location>
</feature>
<gene>
    <name evidence="1" type="ORF">HK100_012594</name>
</gene>
<keyword evidence="2" id="KW-1185">Reference proteome</keyword>
<feature type="non-terminal residue" evidence="1">
    <location>
        <position position="75"/>
    </location>
</feature>
<reference evidence="1" key="1">
    <citation type="submission" date="2020-05" db="EMBL/GenBank/DDBJ databases">
        <title>Phylogenomic resolution of chytrid fungi.</title>
        <authorList>
            <person name="Stajich J.E."/>
            <person name="Amses K."/>
            <person name="Simmons R."/>
            <person name="Seto K."/>
            <person name="Myers J."/>
            <person name="Bonds A."/>
            <person name="Quandt C.A."/>
            <person name="Barry K."/>
            <person name="Liu P."/>
            <person name="Grigoriev I."/>
            <person name="Longcore J.E."/>
            <person name="James T.Y."/>
        </authorList>
    </citation>
    <scope>NUCLEOTIDE SEQUENCE</scope>
    <source>
        <strain evidence="1">JEL0513</strain>
    </source>
</reference>